<evidence type="ECO:0000313" key="2">
    <source>
        <dbReference type="EMBL" id="PSB43805.1"/>
    </source>
</evidence>
<name>A0A2T1FFN2_9CYAN</name>
<keyword evidence="1" id="KW-0812">Transmembrane</keyword>
<dbReference type="Proteomes" id="UP000238937">
    <property type="component" value="Unassembled WGS sequence"/>
</dbReference>
<dbReference type="OrthoDB" id="422905at2"/>
<feature type="transmembrane region" description="Helical" evidence="1">
    <location>
        <begin position="72"/>
        <end position="96"/>
    </location>
</feature>
<feature type="transmembrane region" description="Helical" evidence="1">
    <location>
        <begin position="130"/>
        <end position="150"/>
    </location>
</feature>
<accession>A0A2T1FFN2</accession>
<feature type="transmembrane region" description="Helical" evidence="1">
    <location>
        <begin position="48"/>
        <end position="66"/>
    </location>
</feature>
<organism evidence="2 3">
    <name type="scientific">Chamaesiphon polymorphus CCALA 037</name>
    <dbReference type="NCBI Taxonomy" id="2107692"/>
    <lineage>
        <taxon>Bacteria</taxon>
        <taxon>Bacillati</taxon>
        <taxon>Cyanobacteriota</taxon>
        <taxon>Cyanophyceae</taxon>
        <taxon>Gomontiellales</taxon>
        <taxon>Chamaesiphonaceae</taxon>
        <taxon>Chamaesiphon</taxon>
    </lineage>
</organism>
<proteinExistence type="predicted"/>
<keyword evidence="3" id="KW-1185">Reference proteome</keyword>
<feature type="transmembrane region" description="Helical" evidence="1">
    <location>
        <begin position="103"/>
        <end position="124"/>
    </location>
</feature>
<gene>
    <name evidence="2" type="ORF">C7B77_25965</name>
</gene>
<protein>
    <submittedName>
        <fullName evidence="2">Uncharacterized protein</fullName>
    </submittedName>
</protein>
<reference evidence="2 3" key="1">
    <citation type="submission" date="2018-03" db="EMBL/GenBank/DDBJ databases">
        <title>The ancient ancestry and fast evolution of plastids.</title>
        <authorList>
            <person name="Moore K.R."/>
            <person name="Magnabosco C."/>
            <person name="Momper L."/>
            <person name="Gold D.A."/>
            <person name="Bosak T."/>
            <person name="Fournier G.P."/>
        </authorList>
    </citation>
    <scope>NUCLEOTIDE SEQUENCE [LARGE SCALE GENOMIC DNA]</scope>
    <source>
        <strain evidence="2 3">CCALA 037</strain>
    </source>
</reference>
<dbReference type="RefSeq" id="WP_106311811.1">
    <property type="nucleotide sequence ID" value="NZ_PVWO01000540.1"/>
</dbReference>
<feature type="transmembrane region" description="Helical" evidence="1">
    <location>
        <begin position="157"/>
        <end position="174"/>
    </location>
</feature>
<keyword evidence="1" id="KW-0472">Membrane</keyword>
<sequence length="229" mass="26269">MTAFSPEPILRRKQHALDVQDLEGLLHIHIQFKDSKLFSGFYTRIDQVFVLWGVITTIVFTTAQFIDLNWTYQAIAWSILTAIGAWGTCHLAWYWVTVERLRWVVYAWVGLTIGGVLLTNWGIFGGGWIILPHLCRLWLGLSAIGYTITAWGLRSRAFLLSGLLHLGAIALLPYMSTWQFLFTGTITAGILFFLAEVQWDMQSTTDSQLLTLEQKQFNQRQRELRQLDS</sequence>
<evidence type="ECO:0000313" key="3">
    <source>
        <dbReference type="Proteomes" id="UP000238937"/>
    </source>
</evidence>
<evidence type="ECO:0000256" key="1">
    <source>
        <dbReference type="SAM" id="Phobius"/>
    </source>
</evidence>
<dbReference type="AlphaFoldDB" id="A0A2T1FFN2"/>
<dbReference type="EMBL" id="PVWO01000540">
    <property type="protein sequence ID" value="PSB43805.1"/>
    <property type="molecule type" value="Genomic_DNA"/>
</dbReference>
<feature type="transmembrane region" description="Helical" evidence="1">
    <location>
        <begin position="180"/>
        <end position="199"/>
    </location>
</feature>
<comment type="caution">
    <text evidence="2">The sequence shown here is derived from an EMBL/GenBank/DDBJ whole genome shotgun (WGS) entry which is preliminary data.</text>
</comment>
<keyword evidence="1" id="KW-1133">Transmembrane helix</keyword>